<name>A0AAV4VZH9_CAEEX</name>
<proteinExistence type="predicted"/>
<dbReference type="AlphaFoldDB" id="A0AAV4VZH9"/>
<dbReference type="Proteomes" id="UP001054945">
    <property type="component" value="Unassembled WGS sequence"/>
</dbReference>
<gene>
    <name evidence="1" type="ORF">CEXT_735661</name>
</gene>
<reference evidence="1 2" key="1">
    <citation type="submission" date="2021-06" db="EMBL/GenBank/DDBJ databases">
        <title>Caerostris extrusa draft genome.</title>
        <authorList>
            <person name="Kono N."/>
            <person name="Arakawa K."/>
        </authorList>
    </citation>
    <scope>NUCLEOTIDE SEQUENCE [LARGE SCALE GENOMIC DNA]</scope>
</reference>
<accession>A0AAV4VZH9</accession>
<comment type="caution">
    <text evidence="1">The sequence shown here is derived from an EMBL/GenBank/DDBJ whole genome shotgun (WGS) entry which is preliminary data.</text>
</comment>
<evidence type="ECO:0000313" key="2">
    <source>
        <dbReference type="Proteomes" id="UP001054945"/>
    </source>
</evidence>
<protein>
    <submittedName>
        <fullName evidence="1">Uncharacterized protein</fullName>
    </submittedName>
</protein>
<organism evidence="1 2">
    <name type="scientific">Caerostris extrusa</name>
    <name type="common">Bark spider</name>
    <name type="synonym">Caerostris bankana</name>
    <dbReference type="NCBI Taxonomy" id="172846"/>
    <lineage>
        <taxon>Eukaryota</taxon>
        <taxon>Metazoa</taxon>
        <taxon>Ecdysozoa</taxon>
        <taxon>Arthropoda</taxon>
        <taxon>Chelicerata</taxon>
        <taxon>Arachnida</taxon>
        <taxon>Araneae</taxon>
        <taxon>Araneomorphae</taxon>
        <taxon>Entelegynae</taxon>
        <taxon>Araneoidea</taxon>
        <taxon>Araneidae</taxon>
        <taxon>Caerostris</taxon>
    </lineage>
</organism>
<keyword evidence="2" id="KW-1185">Reference proteome</keyword>
<dbReference type="EMBL" id="BPLR01015326">
    <property type="protein sequence ID" value="GIY75339.1"/>
    <property type="molecule type" value="Genomic_DNA"/>
</dbReference>
<sequence length="101" mass="11764">MSVLNRMKLMKRLGCISGCPCQLYVHPIFDYSKILITASNSVLSKLNITQNSAPAKSRVTELQTNIEHLSDHHDKLALFLREKLLRRDGFYWNNYKLLKRD</sequence>
<evidence type="ECO:0000313" key="1">
    <source>
        <dbReference type="EMBL" id="GIY75339.1"/>
    </source>
</evidence>